<dbReference type="AlphaFoldDB" id="A0AA40CJS6"/>
<evidence type="ECO:0008006" key="4">
    <source>
        <dbReference type="Google" id="ProtNLM"/>
    </source>
</evidence>
<accession>A0AA40CJS6</accession>
<evidence type="ECO:0000313" key="2">
    <source>
        <dbReference type="EMBL" id="KAK0641000.1"/>
    </source>
</evidence>
<keyword evidence="3" id="KW-1185">Reference proteome</keyword>
<evidence type="ECO:0000256" key="1">
    <source>
        <dbReference type="SAM" id="SignalP"/>
    </source>
</evidence>
<protein>
    <recommendedName>
        <fullName evidence="4">Secreted protein</fullName>
    </recommendedName>
</protein>
<evidence type="ECO:0000313" key="3">
    <source>
        <dbReference type="Proteomes" id="UP001174936"/>
    </source>
</evidence>
<sequence length="114" mass="11770">MRPTCHLLRLLLLLLLFSTVAKLLLAIAGDGYLTQPTGTLGVGVQAGGWLANSQKSNESVSCGPACGPGTSKSPLLAARHAFSPCCGSRSKLSPSVRCTCARPLASDTFDILPS</sequence>
<reference evidence="2" key="1">
    <citation type="submission" date="2023-06" db="EMBL/GenBank/DDBJ databases">
        <title>Genome-scale phylogeny and comparative genomics of the fungal order Sordariales.</title>
        <authorList>
            <consortium name="Lawrence Berkeley National Laboratory"/>
            <person name="Hensen N."/>
            <person name="Bonometti L."/>
            <person name="Westerberg I."/>
            <person name="Brannstrom I.O."/>
            <person name="Guillou S."/>
            <person name="Cros-Aarteil S."/>
            <person name="Calhoun S."/>
            <person name="Haridas S."/>
            <person name="Kuo A."/>
            <person name="Mondo S."/>
            <person name="Pangilinan J."/>
            <person name="Riley R."/>
            <person name="Labutti K."/>
            <person name="Andreopoulos B."/>
            <person name="Lipzen A."/>
            <person name="Chen C."/>
            <person name="Yanf M."/>
            <person name="Daum C."/>
            <person name="Ng V."/>
            <person name="Clum A."/>
            <person name="Steindorff A."/>
            <person name="Ohm R."/>
            <person name="Martin F."/>
            <person name="Silar P."/>
            <person name="Natvig D."/>
            <person name="Lalanne C."/>
            <person name="Gautier V."/>
            <person name="Ament-Velasquez S.L."/>
            <person name="Kruys A."/>
            <person name="Hutchinson M.I."/>
            <person name="Powell A.J."/>
            <person name="Barry K."/>
            <person name="Miller A.N."/>
            <person name="Grigoriev I.V."/>
            <person name="Debuchy R."/>
            <person name="Gladieux P."/>
            <person name="Thoren M.H."/>
            <person name="Johannesson H."/>
        </authorList>
    </citation>
    <scope>NUCLEOTIDE SEQUENCE</scope>
    <source>
        <strain evidence="2">SMH2532-1</strain>
    </source>
</reference>
<feature type="chain" id="PRO_5041465188" description="Secreted protein" evidence="1">
    <location>
        <begin position="22"/>
        <end position="114"/>
    </location>
</feature>
<feature type="signal peptide" evidence="1">
    <location>
        <begin position="1"/>
        <end position="21"/>
    </location>
</feature>
<gene>
    <name evidence="2" type="ORF">B0T16DRAFT_393352</name>
</gene>
<dbReference type="Proteomes" id="UP001174936">
    <property type="component" value="Unassembled WGS sequence"/>
</dbReference>
<keyword evidence="1" id="KW-0732">Signal</keyword>
<organism evidence="2 3">
    <name type="scientific">Cercophora newfieldiana</name>
    <dbReference type="NCBI Taxonomy" id="92897"/>
    <lineage>
        <taxon>Eukaryota</taxon>
        <taxon>Fungi</taxon>
        <taxon>Dikarya</taxon>
        <taxon>Ascomycota</taxon>
        <taxon>Pezizomycotina</taxon>
        <taxon>Sordariomycetes</taxon>
        <taxon>Sordariomycetidae</taxon>
        <taxon>Sordariales</taxon>
        <taxon>Lasiosphaeriaceae</taxon>
        <taxon>Cercophora</taxon>
    </lineage>
</organism>
<comment type="caution">
    <text evidence="2">The sequence shown here is derived from an EMBL/GenBank/DDBJ whole genome shotgun (WGS) entry which is preliminary data.</text>
</comment>
<name>A0AA40CJS6_9PEZI</name>
<proteinExistence type="predicted"/>
<dbReference type="EMBL" id="JAULSV010000006">
    <property type="protein sequence ID" value="KAK0641000.1"/>
    <property type="molecule type" value="Genomic_DNA"/>
</dbReference>